<dbReference type="AlphaFoldDB" id="A0AAD7V8V8"/>
<proteinExistence type="predicted"/>
<dbReference type="Proteomes" id="UP001234581">
    <property type="component" value="Unassembled WGS sequence"/>
</dbReference>
<name>A0AAD7V8V8_9FUNG</name>
<evidence type="ECO:0000313" key="2">
    <source>
        <dbReference type="EMBL" id="KAJ8661152.1"/>
    </source>
</evidence>
<keyword evidence="3" id="KW-1185">Reference proteome</keyword>
<evidence type="ECO:0000256" key="1">
    <source>
        <dbReference type="SAM" id="MobiDB-lite"/>
    </source>
</evidence>
<protein>
    <submittedName>
        <fullName evidence="2">Uncharacterized protein</fullName>
    </submittedName>
</protein>
<comment type="caution">
    <text evidence="2">The sequence shown here is derived from an EMBL/GenBank/DDBJ whole genome shotgun (WGS) entry which is preliminary data.</text>
</comment>
<organism evidence="2 3">
    <name type="scientific">Lichtheimia ornata</name>
    <dbReference type="NCBI Taxonomy" id="688661"/>
    <lineage>
        <taxon>Eukaryota</taxon>
        <taxon>Fungi</taxon>
        <taxon>Fungi incertae sedis</taxon>
        <taxon>Mucoromycota</taxon>
        <taxon>Mucoromycotina</taxon>
        <taxon>Mucoromycetes</taxon>
        <taxon>Mucorales</taxon>
        <taxon>Lichtheimiaceae</taxon>
        <taxon>Lichtheimia</taxon>
    </lineage>
</organism>
<dbReference type="EMBL" id="JARTCD010000009">
    <property type="protein sequence ID" value="KAJ8661152.1"/>
    <property type="molecule type" value="Genomic_DNA"/>
</dbReference>
<dbReference type="Gene3D" id="2.130.10.10">
    <property type="entry name" value="YVTN repeat-like/Quinoprotein amine dehydrogenase"/>
    <property type="match status" value="1"/>
</dbReference>
<feature type="compositionally biased region" description="Acidic residues" evidence="1">
    <location>
        <begin position="68"/>
        <end position="88"/>
    </location>
</feature>
<dbReference type="RefSeq" id="XP_058346065.1">
    <property type="nucleotide sequence ID" value="XM_058482976.1"/>
</dbReference>
<dbReference type="InterPro" id="IPR015943">
    <property type="entry name" value="WD40/YVTN_repeat-like_dom_sf"/>
</dbReference>
<sequence>MNTVRVIDVETGRTLGQYKGLTGSGTAVAMAPAARIFRVSAASAYLVTVEHKVYLKQRMTCLLVDDEFQHEEEQQQEADDEEDEEDQAMWEAMETVDDNKKRKHRA</sequence>
<accession>A0AAD7V8V8</accession>
<evidence type="ECO:0000313" key="3">
    <source>
        <dbReference type="Proteomes" id="UP001234581"/>
    </source>
</evidence>
<gene>
    <name evidence="2" type="ORF">O0I10_002899</name>
</gene>
<dbReference type="GeneID" id="83210313"/>
<reference evidence="2 3" key="1">
    <citation type="submission" date="2023-03" db="EMBL/GenBank/DDBJ databases">
        <title>Genome sequence of Lichtheimia ornata CBS 291.66.</title>
        <authorList>
            <person name="Mohabir J.T."/>
            <person name="Shea T.P."/>
            <person name="Kurbessoian T."/>
            <person name="Berby B."/>
            <person name="Fontaine J."/>
            <person name="Livny J."/>
            <person name="Gnirke A."/>
            <person name="Stajich J.E."/>
            <person name="Cuomo C.A."/>
        </authorList>
    </citation>
    <scope>NUCLEOTIDE SEQUENCE [LARGE SCALE GENOMIC DNA]</scope>
    <source>
        <strain evidence="2">CBS 291.66</strain>
    </source>
</reference>
<feature type="region of interest" description="Disordered" evidence="1">
    <location>
        <begin position="68"/>
        <end position="106"/>
    </location>
</feature>